<reference evidence="3 4" key="1">
    <citation type="submission" date="2020-02" db="EMBL/GenBank/DDBJ databases">
        <title>Complete genome sequence of the novel Campylobacter species Candidatus Campylobacter infans.</title>
        <authorList>
            <person name="Duim B."/>
            <person name="Zomer A."/>
            <person name="van der Graaf L."/>
            <person name="Wagenaar J."/>
        </authorList>
    </citation>
    <scope>NUCLEOTIDE SEQUENCE [LARGE SCALE GENOMIC DNA]</scope>
    <source>
        <strain evidence="3 4">19S00001</strain>
    </source>
</reference>
<gene>
    <name evidence="3" type="ORF">CINF_1120</name>
</gene>
<evidence type="ECO:0000256" key="1">
    <source>
        <dbReference type="ARBA" id="ARBA00000274"/>
    </source>
</evidence>
<comment type="similarity">
    <text evidence="2">Belongs to the LOG family.</text>
</comment>
<dbReference type="InterPro" id="IPR031100">
    <property type="entry name" value="LOG_fam"/>
</dbReference>
<keyword evidence="4" id="KW-1185">Reference proteome</keyword>
<dbReference type="EMBL" id="CP049075">
    <property type="protein sequence ID" value="QLI05614.1"/>
    <property type="molecule type" value="Genomic_DNA"/>
</dbReference>
<dbReference type="KEGG" id="cinf:CINF_1120"/>
<evidence type="ECO:0000313" key="4">
    <source>
        <dbReference type="Proteomes" id="UP000509414"/>
    </source>
</evidence>
<dbReference type="PANTHER" id="PTHR43393">
    <property type="entry name" value="CYTOKININ RIBOSIDE 5'-MONOPHOSPHATE PHOSPHORIBOHYDROLASE"/>
    <property type="match status" value="1"/>
</dbReference>
<dbReference type="PANTHER" id="PTHR43393:SF3">
    <property type="entry name" value="LYSINE DECARBOXYLASE-LIKE PROTEIN"/>
    <property type="match status" value="1"/>
</dbReference>
<keyword evidence="2" id="KW-0378">Hydrolase</keyword>
<organism evidence="3 4">
    <name type="scientific">Candidatus Campylobacter infans</name>
    <dbReference type="NCBI Taxonomy" id="2561898"/>
    <lineage>
        <taxon>Bacteria</taxon>
        <taxon>Pseudomonadati</taxon>
        <taxon>Campylobacterota</taxon>
        <taxon>Epsilonproteobacteria</taxon>
        <taxon>Campylobacterales</taxon>
        <taxon>Campylobacteraceae</taxon>
        <taxon>Campylobacter</taxon>
    </lineage>
</organism>
<dbReference type="GO" id="GO:0005829">
    <property type="term" value="C:cytosol"/>
    <property type="evidence" value="ECO:0007669"/>
    <property type="project" value="TreeGrafter"/>
</dbReference>
<dbReference type="InterPro" id="IPR005269">
    <property type="entry name" value="LOG"/>
</dbReference>
<accession>A0A7H9CN20</accession>
<dbReference type="AlphaFoldDB" id="A0A7H9CN20"/>
<dbReference type="SUPFAM" id="SSF102405">
    <property type="entry name" value="MCP/YpsA-like"/>
    <property type="match status" value="1"/>
</dbReference>
<comment type="catalytic activity">
    <reaction evidence="1">
        <text>AMP + H2O = D-ribose 5-phosphate + adenine</text>
        <dbReference type="Rhea" id="RHEA:20129"/>
        <dbReference type="ChEBI" id="CHEBI:15377"/>
        <dbReference type="ChEBI" id="CHEBI:16708"/>
        <dbReference type="ChEBI" id="CHEBI:78346"/>
        <dbReference type="ChEBI" id="CHEBI:456215"/>
        <dbReference type="EC" id="3.2.2.4"/>
    </reaction>
</comment>
<dbReference type="GO" id="GO:0009691">
    <property type="term" value="P:cytokinin biosynthetic process"/>
    <property type="evidence" value="ECO:0007669"/>
    <property type="project" value="UniProtKB-UniRule"/>
</dbReference>
<dbReference type="NCBIfam" id="TIGR00730">
    <property type="entry name" value="Rossman fold protein, TIGR00730 family"/>
    <property type="match status" value="1"/>
</dbReference>
<dbReference type="EC" id="3.2.2.n1" evidence="2"/>
<name>A0A7H9CN20_9BACT</name>
<dbReference type="GO" id="GO:0008714">
    <property type="term" value="F:AMP nucleosidase activity"/>
    <property type="evidence" value="ECO:0007669"/>
    <property type="project" value="UniProtKB-EC"/>
</dbReference>
<proteinExistence type="inferred from homology"/>
<dbReference type="Gene3D" id="3.40.50.450">
    <property type="match status" value="1"/>
</dbReference>
<evidence type="ECO:0000313" key="3">
    <source>
        <dbReference type="EMBL" id="QLI05614.1"/>
    </source>
</evidence>
<dbReference type="RefSeq" id="WP_179974812.1">
    <property type="nucleotide sequence ID" value="NZ_CP049075.1"/>
</dbReference>
<keyword evidence="2" id="KW-0203">Cytokinin biosynthesis</keyword>
<protein>
    <recommendedName>
        <fullName evidence="2">Cytokinin riboside 5'-monophosphate phosphoribohydrolase</fullName>
        <ecNumber evidence="2">3.2.2.n1</ecNumber>
    </recommendedName>
</protein>
<dbReference type="Pfam" id="PF03641">
    <property type="entry name" value="Lysine_decarbox"/>
    <property type="match status" value="1"/>
</dbReference>
<sequence length="178" mass="19771">MHYITIFGSARTKANDKYYKAAYELAKNLAKQGYGVITGGSSGIMEAANKGAFEAGGKSIGINIKLPHEQITNQYCTLVKISNKLSERKLLLIEQSCAFIIMPGGFGTLDEAFEVLVLACTELKKAKIIFYGREFWAKLVEFMREVLLARGMINELDFSSFALLDSSDEVLEYLRSNS</sequence>
<dbReference type="Proteomes" id="UP000509414">
    <property type="component" value="Chromosome"/>
</dbReference>
<evidence type="ECO:0000256" key="2">
    <source>
        <dbReference type="RuleBase" id="RU363015"/>
    </source>
</evidence>
<dbReference type="InterPro" id="IPR052341">
    <property type="entry name" value="LOG_family_nucleotidases"/>
</dbReference>